<reference evidence="1" key="1">
    <citation type="submission" date="2023-04" db="EMBL/GenBank/DDBJ databases">
        <title>Draft Genome sequencing of Naganishia species isolated from polar environments using Oxford Nanopore Technology.</title>
        <authorList>
            <person name="Leo P."/>
            <person name="Venkateswaran K."/>
        </authorList>
    </citation>
    <scope>NUCLEOTIDE SEQUENCE</scope>
    <source>
        <strain evidence="1">DBVPG 5303</strain>
    </source>
</reference>
<protein>
    <submittedName>
        <fullName evidence="1">Uncharacterized protein</fullName>
    </submittedName>
</protein>
<proteinExistence type="predicted"/>
<organism evidence="1 2">
    <name type="scientific">Naganishia onofrii</name>
    <dbReference type="NCBI Taxonomy" id="1851511"/>
    <lineage>
        <taxon>Eukaryota</taxon>
        <taxon>Fungi</taxon>
        <taxon>Dikarya</taxon>
        <taxon>Basidiomycota</taxon>
        <taxon>Agaricomycotina</taxon>
        <taxon>Tremellomycetes</taxon>
        <taxon>Filobasidiales</taxon>
        <taxon>Filobasidiaceae</taxon>
        <taxon>Naganishia</taxon>
    </lineage>
</organism>
<comment type="caution">
    <text evidence="1">The sequence shown here is derived from an EMBL/GenBank/DDBJ whole genome shotgun (WGS) entry which is preliminary data.</text>
</comment>
<name>A0ACC2XB32_9TREE</name>
<evidence type="ECO:0000313" key="2">
    <source>
        <dbReference type="Proteomes" id="UP001234202"/>
    </source>
</evidence>
<sequence>MASPAPNGTSAAPDAPKTKTTAADVGWQFVPQYYTMLHDAPERLHCFYNKKSTFVHGVEGEVITASHGQQEIHQKVMSLGFSDCKAYIHHIDAQTSFSGGIVLQVIGEISNNSGPWRKFTQTFFLAEQPNGYFVLNDIFRYLKEDDEEDAGDDEDVESAVGEEQEPEVEQAVEHESEEATPSVTAEAVHSVSEPIKIDSDTVLTNGQPPVATLVESAPPVEAQEPSTNTVAAKAAVDVPETPAGAPQEPATPASVETAQEVKEEKPAEEEKAAPVKEETPAPIPAAATPEPTPAPAQQQPAQQQKAQQPKPAASQRQPSGSNKQTAAAQQQQTPASTTSAPAPTPVAAPSKPAAPRTWASTAAAKPNAWGTALATKEALSASAQTQQRPAAQRNPSSQQPQPAQSAQPQQPQASQQSAQGKQQSQGSARFPLVDAARAVQTSICFVKLNNWQAPDGSQPLTEVELRQILNKYGEIIKVEIVRDKACAFVEFAKVESARKAIIASLLTVQGGDGGIKTAQGHRIMVESRKEKSERKAGSVTPASAQGQTQPQPAQTQQAQGQGPKRQQGQAQNGNNHNQNQNQNQNQRGGMKGGRGGKTGQASQAGNAK</sequence>
<dbReference type="Proteomes" id="UP001234202">
    <property type="component" value="Unassembled WGS sequence"/>
</dbReference>
<gene>
    <name evidence="1" type="ORF">QFC24_004898</name>
</gene>
<dbReference type="EMBL" id="JASBWV010000018">
    <property type="protein sequence ID" value="KAJ9121223.1"/>
    <property type="molecule type" value="Genomic_DNA"/>
</dbReference>
<evidence type="ECO:0000313" key="1">
    <source>
        <dbReference type="EMBL" id="KAJ9121223.1"/>
    </source>
</evidence>
<accession>A0ACC2XB32</accession>
<keyword evidence="2" id="KW-1185">Reference proteome</keyword>